<protein>
    <submittedName>
        <fullName evidence="1">Uncharacterized protein</fullName>
    </submittedName>
</protein>
<name>A0A3G4ZQC2_9VIRU</name>
<dbReference type="EMBL" id="MK072008">
    <property type="protein sequence ID" value="AYV77077.1"/>
    <property type="molecule type" value="Genomic_DNA"/>
</dbReference>
<gene>
    <name evidence="1" type="ORF">Barrevirus11_7</name>
</gene>
<sequence length="183" mass="21569">MADNFDNTDPEIDVELNNYVKLEDQQSSFLYRLREKRRDYLVQQKIIADINIKKYLSKAIYDDIKLLNADTLFIMKDIDEMAAMGSKLEMPLIISDKSCLFGIVKLHKLWSSFPKDLINNTVFITKYRQFRDSMFEILVASLIEKTGIQRRDKLPILNKDVYEPTEGIHFGVKDRNYVVTIWF</sequence>
<reference evidence="1" key="1">
    <citation type="submission" date="2018-10" db="EMBL/GenBank/DDBJ databases">
        <title>Hidden diversity of soil giant viruses.</title>
        <authorList>
            <person name="Schulz F."/>
            <person name="Alteio L."/>
            <person name="Goudeau D."/>
            <person name="Ryan E.M."/>
            <person name="Malmstrom R.R."/>
            <person name="Blanchard J."/>
            <person name="Woyke T."/>
        </authorList>
    </citation>
    <scope>NUCLEOTIDE SEQUENCE</scope>
    <source>
        <strain evidence="1">BAV1</strain>
    </source>
</reference>
<organism evidence="1">
    <name type="scientific">Barrevirus sp</name>
    <dbReference type="NCBI Taxonomy" id="2487763"/>
    <lineage>
        <taxon>Viruses</taxon>
        <taxon>Varidnaviria</taxon>
        <taxon>Bamfordvirae</taxon>
        <taxon>Nucleocytoviricota</taxon>
        <taxon>Megaviricetes</taxon>
        <taxon>Imitervirales</taxon>
        <taxon>Mimiviridae</taxon>
        <taxon>Klosneuvirinae</taxon>
    </lineage>
</organism>
<accession>A0A3G4ZQC2</accession>
<proteinExistence type="predicted"/>
<evidence type="ECO:0000313" key="1">
    <source>
        <dbReference type="EMBL" id="AYV77077.1"/>
    </source>
</evidence>